<reference evidence="2 3" key="1">
    <citation type="submission" date="2021-05" db="EMBL/GenBank/DDBJ databases">
        <title>A Polyphasic approach of four new species of the genus Ohtaekwangia: Ohtaekwangia histidinii sp. nov., Ohtaekwangia cretensis sp. nov., Ohtaekwangia indiensis sp. nov., Ohtaekwangia reichenbachii sp. nov. from diverse environment.</title>
        <authorList>
            <person name="Octaviana S."/>
        </authorList>
    </citation>
    <scope>NUCLEOTIDE SEQUENCE [LARGE SCALE GENOMIC DNA]</scope>
    <source>
        <strain evidence="2 3">PWU4</strain>
    </source>
</reference>
<sequence>MEFEELKRVWEMQNSEVLFVVDAQSLHRRITSKKNKANRTLNFTEWLVLIANIASATFVMATTFFNSSLRISAYLLSGWMFMTAIYVAISRIRRIKGDAAYDRSMQGDLHHAIAMASHQVRLSQLMRWNILPVVALVLLVVWEGGKSIWMVTGIVIFFALTYWASGWEHRFYQTRKRELEILKGKLENG</sequence>
<gene>
    <name evidence="2" type="ORF">KK083_17385</name>
</gene>
<dbReference type="AlphaFoldDB" id="A0AAP2DLR8"/>
<organism evidence="2 3">
    <name type="scientific">Chryseosolibacter histidini</name>
    <dbReference type="NCBI Taxonomy" id="2782349"/>
    <lineage>
        <taxon>Bacteria</taxon>
        <taxon>Pseudomonadati</taxon>
        <taxon>Bacteroidota</taxon>
        <taxon>Cytophagia</taxon>
        <taxon>Cytophagales</taxon>
        <taxon>Chryseotaleaceae</taxon>
        <taxon>Chryseosolibacter</taxon>
    </lineage>
</organism>
<keyword evidence="1" id="KW-1133">Transmembrane helix</keyword>
<keyword evidence="1" id="KW-0472">Membrane</keyword>
<evidence type="ECO:0000256" key="1">
    <source>
        <dbReference type="SAM" id="Phobius"/>
    </source>
</evidence>
<protein>
    <submittedName>
        <fullName evidence="2">Uncharacterized protein</fullName>
    </submittedName>
</protein>
<keyword evidence="3" id="KW-1185">Reference proteome</keyword>
<feature type="transmembrane region" description="Helical" evidence="1">
    <location>
        <begin position="125"/>
        <end position="142"/>
    </location>
</feature>
<feature type="transmembrane region" description="Helical" evidence="1">
    <location>
        <begin position="71"/>
        <end position="89"/>
    </location>
</feature>
<name>A0AAP2DLR8_9BACT</name>
<accession>A0AAP2DLR8</accession>
<comment type="caution">
    <text evidence="2">The sequence shown here is derived from an EMBL/GenBank/DDBJ whole genome shotgun (WGS) entry which is preliminary data.</text>
</comment>
<feature type="transmembrane region" description="Helical" evidence="1">
    <location>
        <begin position="148"/>
        <end position="167"/>
    </location>
</feature>
<proteinExistence type="predicted"/>
<keyword evidence="1" id="KW-0812">Transmembrane</keyword>
<feature type="transmembrane region" description="Helical" evidence="1">
    <location>
        <begin position="43"/>
        <end position="65"/>
    </location>
</feature>
<dbReference type="EMBL" id="JAHESF010000016">
    <property type="protein sequence ID" value="MBT1698670.1"/>
    <property type="molecule type" value="Genomic_DNA"/>
</dbReference>
<evidence type="ECO:0000313" key="3">
    <source>
        <dbReference type="Proteomes" id="UP001319200"/>
    </source>
</evidence>
<dbReference type="Proteomes" id="UP001319200">
    <property type="component" value="Unassembled WGS sequence"/>
</dbReference>
<dbReference type="RefSeq" id="WP_254165262.1">
    <property type="nucleotide sequence ID" value="NZ_JAHESF010000016.1"/>
</dbReference>
<evidence type="ECO:0000313" key="2">
    <source>
        <dbReference type="EMBL" id="MBT1698670.1"/>
    </source>
</evidence>